<dbReference type="Pfam" id="PF20151">
    <property type="entry name" value="DUF6533"/>
    <property type="match status" value="1"/>
</dbReference>
<evidence type="ECO:0000313" key="4">
    <source>
        <dbReference type="Proteomes" id="UP000294933"/>
    </source>
</evidence>
<feature type="transmembrane region" description="Helical" evidence="1">
    <location>
        <begin position="120"/>
        <end position="148"/>
    </location>
</feature>
<dbReference type="STRING" id="50990.A0A4Y7PUD5"/>
<dbReference type="EMBL" id="ML170205">
    <property type="protein sequence ID" value="TDL18651.1"/>
    <property type="molecule type" value="Genomic_DNA"/>
</dbReference>
<keyword evidence="1" id="KW-0472">Membrane</keyword>
<dbReference type="VEuPathDB" id="FungiDB:BD410DRAFT_830799"/>
<dbReference type="AlphaFoldDB" id="A0A4Y7PUD5"/>
<keyword evidence="1" id="KW-0812">Transmembrane</keyword>
<feature type="transmembrane region" description="Helical" evidence="1">
    <location>
        <begin position="55"/>
        <end position="75"/>
    </location>
</feature>
<feature type="domain" description="DUF6533" evidence="2">
    <location>
        <begin position="23"/>
        <end position="64"/>
    </location>
</feature>
<feature type="transmembrane region" description="Helical" evidence="1">
    <location>
        <begin position="244"/>
        <end position="263"/>
    </location>
</feature>
<dbReference type="OrthoDB" id="2743517at2759"/>
<feature type="transmembrane region" description="Helical" evidence="1">
    <location>
        <begin position="211"/>
        <end position="238"/>
    </location>
</feature>
<keyword evidence="1" id="KW-1133">Transmembrane helix</keyword>
<evidence type="ECO:0000259" key="2">
    <source>
        <dbReference type="Pfam" id="PF20151"/>
    </source>
</evidence>
<evidence type="ECO:0000256" key="1">
    <source>
        <dbReference type="SAM" id="Phobius"/>
    </source>
</evidence>
<feature type="transmembrane region" description="Helical" evidence="1">
    <location>
        <begin position="168"/>
        <end position="190"/>
    </location>
</feature>
<protein>
    <recommendedName>
        <fullName evidence="2">DUF6533 domain-containing protein</fullName>
    </recommendedName>
</protein>
<dbReference type="Proteomes" id="UP000294933">
    <property type="component" value="Unassembled WGS sequence"/>
</dbReference>
<dbReference type="InterPro" id="IPR045340">
    <property type="entry name" value="DUF6533"/>
</dbReference>
<feature type="transmembrane region" description="Helical" evidence="1">
    <location>
        <begin position="87"/>
        <end position="108"/>
    </location>
</feature>
<sequence>MSDSSSDEISILNASILFNRAFVSSSAIVFYDYALTLPTEISEIWNSKASGARTLFFLTRYSFVINIVLTLIYNFRLNPSDMVCRVLYYAWVPWSIFPQFGLYCIFTLRTYAIYQKSMSILAILGLMSIAICAFGIYFNGVLVAPVVYPTGFGDVTGCNYNAGPIVDRFQLVSLILVLVFDVLVFGLTAAKTIRHTMEMRKMRLGNGLGYFILRDGIMYFLAKLLLGIVAIVIFTTPANTTWDIVLPAIGNALTIVLINRLVLNLRQVSHIQEANGPSLATIGSFQAEPEFATNSILGNLGAPLRVGEGEEENTEDVSIYD</sequence>
<keyword evidence="4" id="KW-1185">Reference proteome</keyword>
<accession>A0A4Y7PUD5</accession>
<reference evidence="3 4" key="1">
    <citation type="submission" date="2018-06" db="EMBL/GenBank/DDBJ databases">
        <title>A transcriptomic atlas of mushroom development highlights an independent origin of complex multicellularity.</title>
        <authorList>
            <consortium name="DOE Joint Genome Institute"/>
            <person name="Krizsan K."/>
            <person name="Almasi E."/>
            <person name="Merenyi Z."/>
            <person name="Sahu N."/>
            <person name="Viragh M."/>
            <person name="Koszo T."/>
            <person name="Mondo S."/>
            <person name="Kiss B."/>
            <person name="Balint B."/>
            <person name="Kues U."/>
            <person name="Barry K."/>
            <person name="Hegedus J.C."/>
            <person name="Henrissat B."/>
            <person name="Johnson J."/>
            <person name="Lipzen A."/>
            <person name="Ohm R."/>
            <person name="Nagy I."/>
            <person name="Pangilinan J."/>
            <person name="Yan J."/>
            <person name="Xiong Y."/>
            <person name="Grigoriev I.V."/>
            <person name="Hibbett D.S."/>
            <person name="Nagy L.G."/>
        </authorList>
    </citation>
    <scope>NUCLEOTIDE SEQUENCE [LARGE SCALE GENOMIC DNA]</scope>
    <source>
        <strain evidence="3 4">SZMC22713</strain>
    </source>
</reference>
<gene>
    <name evidence="3" type="ORF">BD410DRAFT_830799</name>
</gene>
<name>A0A4Y7PUD5_9AGAM</name>
<evidence type="ECO:0000313" key="3">
    <source>
        <dbReference type="EMBL" id="TDL18651.1"/>
    </source>
</evidence>
<organism evidence="3 4">
    <name type="scientific">Rickenella mellea</name>
    <dbReference type="NCBI Taxonomy" id="50990"/>
    <lineage>
        <taxon>Eukaryota</taxon>
        <taxon>Fungi</taxon>
        <taxon>Dikarya</taxon>
        <taxon>Basidiomycota</taxon>
        <taxon>Agaricomycotina</taxon>
        <taxon>Agaricomycetes</taxon>
        <taxon>Hymenochaetales</taxon>
        <taxon>Rickenellaceae</taxon>
        <taxon>Rickenella</taxon>
    </lineage>
</organism>
<proteinExistence type="predicted"/>